<dbReference type="InterPro" id="IPR018490">
    <property type="entry name" value="cNMP-bd_dom_sf"/>
</dbReference>
<evidence type="ECO:0000256" key="3">
    <source>
        <dbReference type="ARBA" id="ARBA00022992"/>
    </source>
</evidence>
<dbReference type="Gene3D" id="2.60.120.10">
    <property type="entry name" value="Jelly Rolls"/>
    <property type="match status" value="1"/>
</dbReference>
<dbReference type="InterPro" id="IPR000595">
    <property type="entry name" value="cNMP-bd_dom"/>
</dbReference>
<dbReference type="GO" id="GO:0005516">
    <property type="term" value="F:calmodulin binding"/>
    <property type="evidence" value="ECO:0007669"/>
    <property type="project" value="UniProtKB-KW"/>
</dbReference>
<feature type="transmembrane region" description="Helical" evidence="6">
    <location>
        <begin position="154"/>
        <end position="172"/>
    </location>
</feature>
<dbReference type="PANTHER" id="PTHR45651">
    <property type="entry name" value="CYCLIC NUCLEOTIDE-GATED ION CHANNEL 15-RELATED-RELATED"/>
    <property type="match status" value="1"/>
</dbReference>
<keyword evidence="6" id="KW-1133">Transmembrane helix</keyword>
<dbReference type="InterPro" id="IPR014710">
    <property type="entry name" value="RmlC-like_jellyroll"/>
</dbReference>
<feature type="transmembrane region" description="Helical" evidence="6">
    <location>
        <begin position="53"/>
        <end position="75"/>
    </location>
</feature>
<reference evidence="8" key="1">
    <citation type="journal article" date="2023" name="Plant J.">
        <title>Genome sequences and population genomics provide insights into the demographic history, inbreeding, and mutation load of two 'living fossil' tree species of Dipteronia.</title>
        <authorList>
            <person name="Feng Y."/>
            <person name="Comes H.P."/>
            <person name="Chen J."/>
            <person name="Zhu S."/>
            <person name="Lu R."/>
            <person name="Zhang X."/>
            <person name="Li P."/>
            <person name="Qiu J."/>
            <person name="Olsen K.M."/>
            <person name="Qiu Y."/>
        </authorList>
    </citation>
    <scope>NUCLEOTIDE SEQUENCE</scope>
    <source>
        <strain evidence="8">NBL</strain>
    </source>
</reference>
<feature type="transmembrane region" description="Helical" evidence="6">
    <location>
        <begin position="122"/>
        <end position="142"/>
    </location>
</feature>
<dbReference type="PROSITE" id="PS50042">
    <property type="entry name" value="CNMP_BINDING_3"/>
    <property type="match status" value="1"/>
</dbReference>
<keyword evidence="4" id="KW-0406">Ion transport</keyword>
<dbReference type="AlphaFoldDB" id="A0AAE0AJH3"/>
<gene>
    <name evidence="8" type="ORF">Dsin_012730</name>
</gene>
<keyword evidence="6" id="KW-0812">Transmembrane</keyword>
<name>A0AAE0AJH3_9ROSI</name>
<protein>
    <recommendedName>
        <fullName evidence="7">Cyclic nucleotide-binding domain-containing protein</fullName>
    </recommendedName>
</protein>
<keyword evidence="1" id="KW-0140">cGMP</keyword>
<keyword evidence="5" id="KW-0407">Ion channel</keyword>
<evidence type="ECO:0000259" key="7">
    <source>
        <dbReference type="PROSITE" id="PS50042"/>
    </source>
</evidence>
<dbReference type="SMART" id="SM00100">
    <property type="entry name" value="cNMP"/>
    <property type="match status" value="1"/>
</dbReference>
<evidence type="ECO:0000256" key="1">
    <source>
        <dbReference type="ARBA" id="ARBA00022535"/>
    </source>
</evidence>
<organism evidence="8 9">
    <name type="scientific">Dipteronia sinensis</name>
    <dbReference type="NCBI Taxonomy" id="43782"/>
    <lineage>
        <taxon>Eukaryota</taxon>
        <taxon>Viridiplantae</taxon>
        <taxon>Streptophyta</taxon>
        <taxon>Embryophyta</taxon>
        <taxon>Tracheophyta</taxon>
        <taxon>Spermatophyta</taxon>
        <taxon>Magnoliopsida</taxon>
        <taxon>eudicotyledons</taxon>
        <taxon>Gunneridae</taxon>
        <taxon>Pentapetalae</taxon>
        <taxon>rosids</taxon>
        <taxon>malvids</taxon>
        <taxon>Sapindales</taxon>
        <taxon>Sapindaceae</taxon>
        <taxon>Hippocastanoideae</taxon>
        <taxon>Acereae</taxon>
        <taxon>Dipteronia</taxon>
    </lineage>
</organism>
<evidence type="ECO:0000313" key="9">
    <source>
        <dbReference type="Proteomes" id="UP001281410"/>
    </source>
</evidence>
<dbReference type="CDD" id="cd00038">
    <property type="entry name" value="CAP_ED"/>
    <property type="match status" value="1"/>
</dbReference>
<evidence type="ECO:0000256" key="6">
    <source>
        <dbReference type="SAM" id="Phobius"/>
    </source>
</evidence>
<dbReference type="GO" id="GO:0030552">
    <property type="term" value="F:cAMP binding"/>
    <property type="evidence" value="ECO:0007669"/>
    <property type="project" value="UniProtKB-KW"/>
</dbReference>
<dbReference type="SUPFAM" id="SSF51206">
    <property type="entry name" value="cAMP-binding domain-like"/>
    <property type="match status" value="1"/>
</dbReference>
<proteinExistence type="predicted"/>
<dbReference type="Gene3D" id="1.10.287.630">
    <property type="entry name" value="Helix hairpin bin"/>
    <property type="match status" value="1"/>
</dbReference>
<sequence length="572" mass="66779">MQLIMSNQDASTGLEEGTTTQLFNEENNIKQGSCCWSPVKKTLAKPLGTTENWITFVSWIVSISIDPLFCYVAVINDEKKFLEINITLLIFLLVIFVVLHAYKFRIYLQLELSGSLRRKQRVNFILAEFITPFLANGLMMYFVNSRTTSIKASIFSIAMIIFLVLYSPRILGIIESFAKVIKITTAKLANTKFIMKILVNLLFYLYGGHLFGGLWYLFAVWKKMDCWNKACRNHTGCYYENRRFIVSSGDNKFLNDICFTRTEDKIYELGIFKDALESRIVETKRFWKKFLYCFRWGVQNLSGFGQNLEVSTHAWENIFVILIVIYGMGTFTYFIGINMQKKRMTEEKKQIQDAIRQLNIQKWFPFGKLSEKLQNFIMEYQRYNWQQTGEIDVKKLLSNLPENLQNDIKRDLCLDLLKKVEKFGEWSEASLLHLCDCVKPVVYTKRTLIVRKGDPIDKMLFVLQGKLCTFSSGDKTDGSMSNISHEKRKDLLKEGDFWGEELVNWVHNEPSSSKVPNSERTVQALTKVEAFVLMSGDLKHMYDQKADVIKSFIRRRILFSKRNERLLWEQIN</sequence>
<evidence type="ECO:0000313" key="8">
    <source>
        <dbReference type="EMBL" id="KAK3218760.1"/>
    </source>
</evidence>
<feature type="transmembrane region" description="Helical" evidence="6">
    <location>
        <begin position="81"/>
        <end position="102"/>
    </location>
</feature>
<dbReference type="GO" id="GO:0030553">
    <property type="term" value="F:cGMP binding"/>
    <property type="evidence" value="ECO:0007669"/>
    <property type="project" value="UniProtKB-KW"/>
</dbReference>
<keyword evidence="6" id="KW-0472">Membrane</keyword>
<dbReference type="GO" id="GO:0016020">
    <property type="term" value="C:membrane"/>
    <property type="evidence" value="ECO:0007669"/>
    <property type="project" value="UniProtKB-SubCell"/>
</dbReference>
<keyword evidence="4" id="KW-1071">Ligand-gated ion channel</keyword>
<dbReference type="GO" id="GO:0034220">
    <property type="term" value="P:monoatomic ion transmembrane transport"/>
    <property type="evidence" value="ECO:0007669"/>
    <property type="project" value="UniProtKB-KW"/>
</dbReference>
<keyword evidence="4" id="KW-0813">Transport</keyword>
<keyword evidence="9" id="KW-1185">Reference proteome</keyword>
<dbReference type="PANTHER" id="PTHR45651:SF5">
    <property type="entry name" value="CYCLIC NUCLEOTIDE-GATED ION CHANNEL 1"/>
    <property type="match status" value="1"/>
</dbReference>
<dbReference type="EMBL" id="JANJYJ010000004">
    <property type="protein sequence ID" value="KAK3218760.1"/>
    <property type="molecule type" value="Genomic_DNA"/>
</dbReference>
<comment type="caution">
    <text evidence="8">The sequence shown here is derived from an EMBL/GenBank/DDBJ whole genome shotgun (WGS) entry which is preliminary data.</text>
</comment>
<dbReference type="Proteomes" id="UP001281410">
    <property type="component" value="Unassembled WGS sequence"/>
</dbReference>
<keyword evidence="2" id="KW-0112">Calmodulin-binding</keyword>
<accession>A0AAE0AJH3</accession>
<evidence type="ECO:0000256" key="2">
    <source>
        <dbReference type="ARBA" id="ARBA00022860"/>
    </source>
</evidence>
<keyword evidence="3" id="KW-0142">cGMP-binding</keyword>
<feature type="domain" description="Cyclic nucleotide-binding" evidence="7">
    <location>
        <begin position="422"/>
        <end position="515"/>
    </location>
</feature>
<feature type="transmembrane region" description="Helical" evidence="6">
    <location>
        <begin position="318"/>
        <end position="339"/>
    </location>
</feature>
<evidence type="ECO:0000256" key="5">
    <source>
        <dbReference type="ARBA" id="ARBA00023303"/>
    </source>
</evidence>
<evidence type="ECO:0000256" key="4">
    <source>
        <dbReference type="ARBA" id="ARBA00023286"/>
    </source>
</evidence>
<keyword evidence="3" id="KW-0547">Nucleotide-binding</keyword>
<feature type="transmembrane region" description="Helical" evidence="6">
    <location>
        <begin position="193"/>
        <end position="218"/>
    </location>
</feature>